<keyword evidence="2" id="KW-1185">Reference proteome</keyword>
<name>A0A4S4MN16_9APHY</name>
<gene>
    <name evidence="1" type="ORF">EUX98_g7775</name>
</gene>
<evidence type="ECO:0000313" key="2">
    <source>
        <dbReference type="Proteomes" id="UP000308730"/>
    </source>
</evidence>
<comment type="caution">
    <text evidence="1">The sequence shown here is derived from an EMBL/GenBank/DDBJ whole genome shotgun (WGS) entry which is preliminary data.</text>
</comment>
<accession>A0A4S4MN16</accession>
<sequence length="487" mass="55033">MYNYGYLKSDVETFNKLWKSTNESKREELLKDRRLAITQMESNFASEMRAWFKLKKMSRSDELAEMKRNRQEAIVQRLENMGWGKELNLVRESRANTEFMAIIGAKEAKELTERGWKRMEAPLIKFFEDFRHARHLEAYRRNMYERFRTVADICPILAKPFEGIFPVPCQFALLPQVRDIVDLPTGPKLTSASFDSLKSDIASMVAAWKAAETARLIEEINSAMSMKLPLNADLGSLAIGTFHRCADYSCRNYLTYPAVLSKGYSSNTEAADSSDDYATVSHAILSGHGTRHRYEAWVYKAMQHIIEASGRSLLSTSAEEMDSLAIRLVCSTEGCKSDDHFRGVLSVYTWRSALEHARLNAGAEHRFTLAAEDLPLTKVQDLESVLSLRAAAALESAYGWKCKHCKGDRLHDDTDKKETMLKHVKAKHDIEQPGPTDIYLSPSCETLGFSMSPVHLLSRELTPKNILDLPNSIKTAVSLGTGDTRPL</sequence>
<evidence type="ECO:0000313" key="1">
    <source>
        <dbReference type="EMBL" id="THH26411.1"/>
    </source>
</evidence>
<proteinExistence type="predicted"/>
<dbReference type="AlphaFoldDB" id="A0A4S4MN16"/>
<dbReference type="EMBL" id="SGPM01000352">
    <property type="protein sequence ID" value="THH26411.1"/>
    <property type="molecule type" value="Genomic_DNA"/>
</dbReference>
<organism evidence="1 2">
    <name type="scientific">Antrodiella citrinella</name>
    <dbReference type="NCBI Taxonomy" id="2447956"/>
    <lineage>
        <taxon>Eukaryota</taxon>
        <taxon>Fungi</taxon>
        <taxon>Dikarya</taxon>
        <taxon>Basidiomycota</taxon>
        <taxon>Agaricomycotina</taxon>
        <taxon>Agaricomycetes</taxon>
        <taxon>Polyporales</taxon>
        <taxon>Steccherinaceae</taxon>
        <taxon>Antrodiella</taxon>
    </lineage>
</organism>
<protein>
    <submittedName>
        <fullName evidence="1">Uncharacterized protein</fullName>
    </submittedName>
</protein>
<dbReference type="OrthoDB" id="2526341at2759"/>
<dbReference type="Proteomes" id="UP000308730">
    <property type="component" value="Unassembled WGS sequence"/>
</dbReference>
<reference evidence="1 2" key="1">
    <citation type="submission" date="2019-02" db="EMBL/GenBank/DDBJ databases">
        <title>Genome sequencing of the rare red list fungi Antrodiella citrinella (Flaviporus citrinellus).</title>
        <authorList>
            <person name="Buettner E."/>
            <person name="Kellner H."/>
        </authorList>
    </citation>
    <scope>NUCLEOTIDE SEQUENCE [LARGE SCALE GENOMIC DNA]</scope>
    <source>
        <strain evidence="1 2">DSM 108506</strain>
    </source>
</reference>